<dbReference type="Proteomes" id="UP000198406">
    <property type="component" value="Unassembled WGS sequence"/>
</dbReference>
<evidence type="ECO:0000256" key="2">
    <source>
        <dbReference type="ARBA" id="ARBA00004496"/>
    </source>
</evidence>
<dbReference type="AlphaFoldDB" id="A0A1Z5JB31"/>
<dbReference type="GO" id="GO:0008380">
    <property type="term" value="P:RNA splicing"/>
    <property type="evidence" value="ECO:0007669"/>
    <property type="project" value="UniProtKB-KW"/>
</dbReference>
<dbReference type="InterPro" id="IPR043136">
    <property type="entry name" value="B30.2/SPRY_sf"/>
</dbReference>
<evidence type="ECO:0000256" key="5">
    <source>
        <dbReference type="ARBA" id="ARBA00022664"/>
    </source>
</evidence>
<evidence type="ECO:0000256" key="7">
    <source>
        <dbReference type="ARBA" id="ARBA00023242"/>
    </source>
</evidence>
<evidence type="ECO:0000256" key="9">
    <source>
        <dbReference type="SAM" id="MobiDB-lite"/>
    </source>
</evidence>
<reference evidence="11 12" key="1">
    <citation type="journal article" date="2015" name="Plant Cell">
        <title>Oil accumulation by the oleaginous diatom Fistulifera solaris as revealed by the genome and transcriptome.</title>
        <authorList>
            <person name="Tanaka T."/>
            <person name="Maeda Y."/>
            <person name="Veluchamy A."/>
            <person name="Tanaka M."/>
            <person name="Abida H."/>
            <person name="Marechal E."/>
            <person name="Bowler C."/>
            <person name="Muto M."/>
            <person name="Sunaga Y."/>
            <person name="Tanaka M."/>
            <person name="Yoshino T."/>
            <person name="Taniguchi T."/>
            <person name="Fukuda Y."/>
            <person name="Nemoto M."/>
            <person name="Matsumoto M."/>
            <person name="Wong P.S."/>
            <person name="Aburatani S."/>
            <person name="Fujibuchi W."/>
        </authorList>
    </citation>
    <scope>NUCLEOTIDE SEQUENCE [LARGE SCALE GENOMIC DNA]</scope>
    <source>
        <strain evidence="11 12">JPCC DA0580</strain>
    </source>
</reference>
<proteinExistence type="inferred from homology"/>
<evidence type="ECO:0000256" key="4">
    <source>
        <dbReference type="ARBA" id="ARBA00022490"/>
    </source>
</evidence>
<feature type="domain" description="B30.2/SPRY" evidence="10">
    <location>
        <begin position="196"/>
        <end position="387"/>
    </location>
</feature>
<keyword evidence="6" id="KW-0508">mRNA splicing</keyword>
<dbReference type="Pfam" id="PF22782">
    <property type="entry name" value="SDE2"/>
    <property type="match status" value="1"/>
</dbReference>
<dbReference type="GO" id="GO:0006397">
    <property type="term" value="P:mRNA processing"/>
    <property type="evidence" value="ECO:0007669"/>
    <property type="project" value="UniProtKB-KW"/>
</dbReference>
<dbReference type="InterPro" id="IPR003877">
    <property type="entry name" value="SPRY_dom"/>
</dbReference>
<dbReference type="GO" id="GO:0005634">
    <property type="term" value="C:nucleus"/>
    <property type="evidence" value="ECO:0007669"/>
    <property type="project" value="UniProtKB-SubCell"/>
</dbReference>
<comment type="similarity">
    <text evidence="3">Belongs to the SDE2 family.</text>
</comment>
<dbReference type="InterPro" id="IPR025086">
    <property type="entry name" value="SDE2/SF3A3_SAP"/>
</dbReference>
<keyword evidence="12" id="KW-1185">Reference proteome</keyword>
<feature type="region of interest" description="Disordered" evidence="9">
    <location>
        <begin position="421"/>
        <end position="442"/>
    </location>
</feature>
<dbReference type="InterPro" id="IPR001870">
    <property type="entry name" value="B30.2/SPRY"/>
</dbReference>
<dbReference type="Gene3D" id="2.60.120.920">
    <property type="match status" value="1"/>
</dbReference>
<comment type="subcellular location">
    <subcellularLocation>
        <location evidence="2">Cytoplasm</location>
    </subcellularLocation>
    <subcellularLocation>
        <location evidence="1">Nucleus</location>
    </subcellularLocation>
</comment>
<feature type="region of interest" description="Disordered" evidence="9">
    <location>
        <begin position="393"/>
        <end position="412"/>
    </location>
</feature>
<evidence type="ECO:0000259" key="10">
    <source>
        <dbReference type="PROSITE" id="PS50188"/>
    </source>
</evidence>
<comment type="caution">
    <text evidence="11">The sequence shown here is derived from an EMBL/GenBank/DDBJ whole genome shotgun (WGS) entry which is preliminary data.</text>
</comment>
<evidence type="ECO:0000256" key="1">
    <source>
        <dbReference type="ARBA" id="ARBA00004123"/>
    </source>
</evidence>
<dbReference type="Pfam" id="PF00622">
    <property type="entry name" value="SPRY"/>
    <property type="match status" value="1"/>
</dbReference>
<dbReference type="InterPro" id="IPR013320">
    <property type="entry name" value="ConA-like_dom_sf"/>
</dbReference>
<dbReference type="InParanoid" id="A0A1Z5JB31"/>
<dbReference type="SMART" id="SM00449">
    <property type="entry name" value="SPRY"/>
    <property type="match status" value="1"/>
</dbReference>
<name>A0A1Z5JB31_FISSO</name>
<dbReference type="Pfam" id="PF13297">
    <property type="entry name" value="SDE2_2C"/>
    <property type="match status" value="1"/>
</dbReference>
<keyword evidence="7" id="KW-0539">Nucleus</keyword>
<evidence type="ECO:0000313" key="11">
    <source>
        <dbReference type="EMBL" id="GAX11166.1"/>
    </source>
</evidence>
<dbReference type="CDD" id="cd11709">
    <property type="entry name" value="SPRY"/>
    <property type="match status" value="1"/>
</dbReference>
<keyword evidence="8" id="KW-0131">Cell cycle</keyword>
<accession>A0A1Z5JB31</accession>
<dbReference type="InterPro" id="IPR053822">
    <property type="entry name" value="SDE2-like_dom"/>
</dbReference>
<dbReference type="PANTHER" id="PTHR12786">
    <property type="entry name" value="SPLICING FACTOR SF3A-RELATED"/>
    <property type="match status" value="1"/>
</dbReference>
<evidence type="ECO:0000313" key="12">
    <source>
        <dbReference type="Proteomes" id="UP000198406"/>
    </source>
</evidence>
<keyword evidence="4" id="KW-0963">Cytoplasm</keyword>
<organism evidence="11 12">
    <name type="scientific">Fistulifera solaris</name>
    <name type="common">Oleaginous diatom</name>
    <dbReference type="NCBI Taxonomy" id="1519565"/>
    <lineage>
        <taxon>Eukaryota</taxon>
        <taxon>Sar</taxon>
        <taxon>Stramenopiles</taxon>
        <taxon>Ochrophyta</taxon>
        <taxon>Bacillariophyta</taxon>
        <taxon>Bacillariophyceae</taxon>
        <taxon>Bacillariophycidae</taxon>
        <taxon>Naviculales</taxon>
        <taxon>Naviculaceae</taxon>
        <taxon>Fistulifera</taxon>
    </lineage>
</organism>
<dbReference type="OrthoDB" id="258495at2759"/>
<dbReference type="EMBL" id="BDSP01000036">
    <property type="protein sequence ID" value="GAX11166.1"/>
    <property type="molecule type" value="Genomic_DNA"/>
</dbReference>
<dbReference type="GO" id="GO:0005737">
    <property type="term" value="C:cytoplasm"/>
    <property type="evidence" value="ECO:0007669"/>
    <property type="project" value="UniProtKB-SubCell"/>
</dbReference>
<evidence type="ECO:0000256" key="8">
    <source>
        <dbReference type="ARBA" id="ARBA00023306"/>
    </source>
</evidence>
<protein>
    <recommendedName>
        <fullName evidence="10">B30.2/SPRY domain-containing protein</fullName>
    </recommendedName>
</protein>
<dbReference type="PROSITE" id="PS50188">
    <property type="entry name" value="B302_SPRY"/>
    <property type="match status" value="1"/>
</dbReference>
<dbReference type="PANTHER" id="PTHR12786:SF1">
    <property type="entry name" value="SPLICING REGULATOR SDE2"/>
    <property type="match status" value="1"/>
</dbReference>
<evidence type="ECO:0000256" key="3">
    <source>
        <dbReference type="ARBA" id="ARBA00008726"/>
    </source>
</evidence>
<dbReference type="InterPro" id="IPR051421">
    <property type="entry name" value="RNA_Proc_DNA_Dmg_Regulator"/>
</dbReference>
<sequence>MQQSLIRFQNQTHVLATHDPYRILELISDTTGWPQARLILSEWNPPFGTVRVLSGLRGGKGGFGTLLKGQARQAGAKATSNFGACRDLQGRRLQHVNQAIEGQLWLEWKRRVEAGTATEEEMTQALLNTDTGIAGWHLQLPAWADVSAKKEQRKWKRAFYQWKKEREAVRQRKEEGKRLQERQVHAYVEAAEEASSQVQSTLEQALQAGLREQKRAKMEPDPPSALITLSGDATLAFESHRWRLQSQSNFCTVGVVLQSVSVALYYYEIVVLTGGVVQVGWANSAFQPSSESGDGVGDCPNSWGYDGSRQIRLHAEHTDEYGTQPWQANDVVGCLYNAATGTISYFVNGNDMGTAFEVERGLWLFPVISINPGEIVELRLHKDEMSYHVASSTAVGEVRTQEDTTLEDFSDDAYDENVESKLDAEQNQNESTHTDKSATKEQSTLVVEPLNLTDYNSIEELEELGLDRLKGALMAIGVKCGGTLQERASRLFSLKGLDASDFPKRLLANKKA</sequence>
<gene>
    <name evidence="11" type="ORF">FisN_9Hh260</name>
</gene>
<keyword evidence="5" id="KW-0507">mRNA processing</keyword>
<dbReference type="SUPFAM" id="SSF49899">
    <property type="entry name" value="Concanavalin A-like lectins/glucanases"/>
    <property type="match status" value="1"/>
</dbReference>
<evidence type="ECO:0000256" key="6">
    <source>
        <dbReference type="ARBA" id="ARBA00023187"/>
    </source>
</evidence>